<reference evidence="2 3" key="1">
    <citation type="journal article" date="2017" name="ISME J.">
        <title>Potential for microbial H2 and metal transformations associated with novel bacteria and archaea in deep terrestrial subsurface sediments.</title>
        <authorList>
            <person name="Hernsdorf A.W."/>
            <person name="Amano Y."/>
            <person name="Miyakawa K."/>
            <person name="Ise K."/>
            <person name="Suzuki Y."/>
            <person name="Anantharaman K."/>
            <person name="Probst A."/>
            <person name="Burstein D."/>
            <person name="Thomas B.C."/>
            <person name="Banfield J.F."/>
        </authorList>
    </citation>
    <scope>NUCLEOTIDE SEQUENCE [LARGE SCALE GENOMIC DNA]</scope>
    <source>
        <strain evidence="2">HGW-Wallbacteria-1</strain>
    </source>
</reference>
<name>A0A2N1PIN6_9BACT</name>
<dbReference type="GO" id="GO:0005886">
    <property type="term" value="C:plasma membrane"/>
    <property type="evidence" value="ECO:0007669"/>
    <property type="project" value="TreeGrafter"/>
</dbReference>
<accession>A0A2N1PIN6</accession>
<sequence>MNIVELSVRRPVMMTMVIMFLMVMGAFSYSKIPVDMLPKVDFPVITITTVYPGAGPKEIESLICKPIEEAVISINGIDELKSDSNEGFGNVVIQFENKIEVDNAAADVREKVSAIRANLPDDAKEPIIMKFDINALPVINMTVSSADRPVEAVYKLADDYIKDELSRVRGVAQVDFIGARQREIQVQVSREALRAYGLSILSLSGLIAQKSLNIPSGHITQTDREYTLRMDGEFQSVQDLRAVEIPLPGGRKTILGEIASVLDTYEELREGIRLDGDVGVGMIIQKRSDANTTETARLIREKLDLLRTKLPGDIKLKIVKDRSIFIEDSVNDLYDNLYVGVLITAVILFLFLHSLSGTFVASISIPASIIATYSLVFAFGFTVNMMTLMALAISVGILVNNAIIVLENIYNHLDMGKDPKTAAIEGTMEIVVPVAGATLTNVVVFVPIAFMEGMIGKFFYQFGLTVAFATFVSLLVAFTMTPMLASRMIRKSDSSSRGPLAFLAGIWNSSYDWLAREYHMLLSYSLDHKLLVGFLSLTLLISSFGLAPYIGFEFITEPDQREFDISIKRAPGTSLTNTGQSLAAVERILSNISDVSSMYTKLGKTEGMVGGSSKSTNIGEVTVKLKKGAGLPSTDRVMQSLYEELAKLPDVEINMRKTGIMGSQESALQIDIKGPELKMLSELSAKVMEKLKSVKGSSDVSSSLEEGKPELKIVPRREKLRLYGITEAYLAMYLRGCIEGSISTVYREGDDEYDIRVQLDKNFRSDLENIRALSVITQQGVSVDINEIAIITQSAGPAQIKRKDRSRMVKISSNVVGRSLGEVVKDIQVYTDSLELPLGFSIEYSGTVKRMKESFESLLVSMGLAVVFTYMLLAALLESFIHPITILLSFPLSFIGILAGLFITGMTLSIFSLMAVVMLVGIVVNNGILMIEQIRLLRDQGMECRAAIEKGCPQKLRPIIMTAAATVGAMVPLAMGLGAGGEMRAPMAVVSIGGLLVSTVLSLFVIPIIYLMVENWVGKKNKPPEPFEKSAAAGG</sequence>
<dbReference type="SUPFAM" id="SSF82866">
    <property type="entry name" value="Multidrug efflux transporter AcrB transmembrane domain"/>
    <property type="match status" value="2"/>
</dbReference>
<keyword evidence="1" id="KW-0472">Membrane</keyword>
<proteinExistence type="predicted"/>
<feature type="transmembrane region" description="Helical" evidence="1">
    <location>
        <begin position="333"/>
        <end position="352"/>
    </location>
</feature>
<dbReference type="Gene3D" id="3.30.70.1440">
    <property type="entry name" value="Multidrug efflux transporter AcrB pore domain"/>
    <property type="match status" value="1"/>
</dbReference>
<feature type="transmembrane region" description="Helical" evidence="1">
    <location>
        <begin position="388"/>
        <end position="410"/>
    </location>
</feature>
<feature type="transmembrane region" description="Helical" evidence="1">
    <location>
        <begin position="530"/>
        <end position="552"/>
    </location>
</feature>
<feature type="transmembrane region" description="Helical" evidence="1">
    <location>
        <begin position="858"/>
        <end position="877"/>
    </location>
</feature>
<dbReference type="SUPFAM" id="SSF82714">
    <property type="entry name" value="Multidrug efflux transporter AcrB TolC docking domain, DN and DC subdomains"/>
    <property type="match status" value="2"/>
</dbReference>
<dbReference type="Proteomes" id="UP000233256">
    <property type="component" value="Unassembled WGS sequence"/>
</dbReference>
<dbReference type="SUPFAM" id="SSF82693">
    <property type="entry name" value="Multidrug efflux transporter AcrB pore domain, PN1, PN2, PC1 and PC2 subdomains"/>
    <property type="match status" value="3"/>
</dbReference>
<dbReference type="InterPro" id="IPR001036">
    <property type="entry name" value="Acrflvin-R"/>
</dbReference>
<dbReference type="Gene3D" id="1.20.1640.10">
    <property type="entry name" value="Multidrug efflux transporter AcrB transmembrane domain"/>
    <property type="match status" value="2"/>
</dbReference>
<evidence type="ECO:0000313" key="2">
    <source>
        <dbReference type="EMBL" id="PKK88201.1"/>
    </source>
</evidence>
<protein>
    <recommendedName>
        <fullName evidence="4">AcrB/AcrD/AcrF family protein</fullName>
    </recommendedName>
</protein>
<dbReference type="PANTHER" id="PTHR32063:SF0">
    <property type="entry name" value="SWARMING MOTILITY PROTEIN SWRC"/>
    <property type="match status" value="1"/>
</dbReference>
<dbReference type="AlphaFoldDB" id="A0A2N1PIN6"/>
<dbReference type="Gene3D" id="3.30.70.1320">
    <property type="entry name" value="Multidrug efflux transporter AcrB pore domain like"/>
    <property type="match status" value="1"/>
</dbReference>
<feature type="transmembrane region" description="Helical" evidence="1">
    <location>
        <begin position="430"/>
        <end position="450"/>
    </location>
</feature>
<evidence type="ECO:0000313" key="3">
    <source>
        <dbReference type="Proteomes" id="UP000233256"/>
    </source>
</evidence>
<dbReference type="PANTHER" id="PTHR32063">
    <property type="match status" value="1"/>
</dbReference>
<feature type="transmembrane region" description="Helical" evidence="1">
    <location>
        <begin position="884"/>
        <end position="904"/>
    </location>
</feature>
<organism evidence="2 3">
    <name type="scientific">Candidatus Wallbacteria bacterium HGW-Wallbacteria-1</name>
    <dbReference type="NCBI Taxonomy" id="2013854"/>
    <lineage>
        <taxon>Bacteria</taxon>
        <taxon>Candidatus Walliibacteriota</taxon>
    </lineage>
</organism>
<dbReference type="GO" id="GO:0042910">
    <property type="term" value="F:xenobiotic transmembrane transporter activity"/>
    <property type="evidence" value="ECO:0007669"/>
    <property type="project" value="TreeGrafter"/>
</dbReference>
<feature type="transmembrane region" description="Helical" evidence="1">
    <location>
        <begin position="359"/>
        <end position="382"/>
    </location>
</feature>
<dbReference type="InterPro" id="IPR027463">
    <property type="entry name" value="AcrB_DN_DC_subdom"/>
</dbReference>
<dbReference type="PRINTS" id="PR00702">
    <property type="entry name" value="ACRIFLAVINRP"/>
</dbReference>
<feature type="transmembrane region" description="Helical" evidence="1">
    <location>
        <begin position="12"/>
        <end position="29"/>
    </location>
</feature>
<feature type="transmembrane region" description="Helical" evidence="1">
    <location>
        <begin position="959"/>
        <end position="981"/>
    </location>
</feature>
<dbReference type="EMBL" id="PGXC01000058">
    <property type="protein sequence ID" value="PKK88201.1"/>
    <property type="molecule type" value="Genomic_DNA"/>
</dbReference>
<evidence type="ECO:0000256" key="1">
    <source>
        <dbReference type="SAM" id="Phobius"/>
    </source>
</evidence>
<evidence type="ECO:0008006" key="4">
    <source>
        <dbReference type="Google" id="ProtNLM"/>
    </source>
</evidence>
<dbReference type="Pfam" id="PF00873">
    <property type="entry name" value="ACR_tran"/>
    <property type="match status" value="1"/>
</dbReference>
<keyword evidence="1" id="KW-1133">Transmembrane helix</keyword>
<gene>
    <name evidence="2" type="ORF">CVV64_19795</name>
</gene>
<feature type="transmembrane region" description="Helical" evidence="1">
    <location>
        <begin position="910"/>
        <end position="931"/>
    </location>
</feature>
<dbReference type="Gene3D" id="3.30.2090.10">
    <property type="entry name" value="Multidrug efflux transporter AcrB TolC docking domain, DN and DC subdomains"/>
    <property type="match status" value="2"/>
</dbReference>
<keyword evidence="1" id="KW-0812">Transmembrane</keyword>
<feature type="transmembrane region" description="Helical" evidence="1">
    <location>
        <begin position="987"/>
        <end position="1013"/>
    </location>
</feature>
<comment type="caution">
    <text evidence="2">The sequence shown here is derived from an EMBL/GenBank/DDBJ whole genome shotgun (WGS) entry which is preliminary data.</text>
</comment>
<feature type="transmembrane region" description="Helical" evidence="1">
    <location>
        <begin position="462"/>
        <end position="485"/>
    </location>
</feature>
<dbReference type="Gene3D" id="3.30.70.1430">
    <property type="entry name" value="Multidrug efflux transporter AcrB pore domain"/>
    <property type="match status" value="2"/>
</dbReference>